<gene>
    <name evidence="3" type="ORF">JT31_17015</name>
</gene>
<feature type="transmembrane region" description="Helical" evidence="1">
    <location>
        <begin position="142"/>
        <end position="167"/>
    </location>
</feature>
<dbReference type="PANTHER" id="PTHR44086">
    <property type="entry name" value="THIOSULFATE SULFURTRANSFERASE RDL2, MITOCHONDRIAL-RELATED"/>
    <property type="match status" value="1"/>
</dbReference>
<accession>A0A089Q4Q0</accession>
<feature type="domain" description="Rhodanese" evidence="2">
    <location>
        <begin position="15"/>
        <end position="106"/>
    </location>
</feature>
<dbReference type="InterPro" id="IPR021309">
    <property type="entry name" value="YgaP-like_TM"/>
</dbReference>
<dbReference type="Pfam" id="PF11127">
    <property type="entry name" value="YgaP-like_TM"/>
    <property type="match status" value="1"/>
</dbReference>
<evidence type="ECO:0000313" key="4">
    <source>
        <dbReference type="Proteomes" id="UP000029481"/>
    </source>
</evidence>
<sequence length="174" mass="18612">MTIPAITAEEAKKLIASGAALIDIREPDEHARENIPEAHLLPLSAIENGARLGPLDPHDVVIFHCQSGMRSSQHAQKLAKLAEPAQVMLLEGGLEAWKKGGQEVLADKSQPMPIMRQVQIVAGSLILLGVVLGYAINQGFFLISGFVGAGLLFAGISGFCGMARLLAWLPWNRS</sequence>
<evidence type="ECO:0000256" key="1">
    <source>
        <dbReference type="SAM" id="Phobius"/>
    </source>
</evidence>
<dbReference type="Proteomes" id="UP000029481">
    <property type="component" value="Chromosome"/>
</dbReference>
<dbReference type="InterPro" id="IPR036873">
    <property type="entry name" value="Rhodanese-like_dom_sf"/>
</dbReference>
<dbReference type="Gene3D" id="6.10.140.1340">
    <property type="match status" value="1"/>
</dbReference>
<dbReference type="RefSeq" id="WP_038479603.1">
    <property type="nucleotide sequence ID" value="NZ_CP009451.1"/>
</dbReference>
<dbReference type="SUPFAM" id="SSF52821">
    <property type="entry name" value="Rhodanese/Cell cycle control phosphatase"/>
    <property type="match status" value="1"/>
</dbReference>
<dbReference type="PANTHER" id="PTHR44086:SF10">
    <property type="entry name" value="THIOSULFATE SULFURTRANSFERASE_RHODANESE-LIKE DOMAIN-CONTAINING PROTEIN 3"/>
    <property type="match status" value="1"/>
</dbReference>
<keyword evidence="1" id="KW-0472">Membrane</keyword>
<keyword evidence="4" id="KW-1185">Reference proteome</keyword>
<dbReference type="GO" id="GO:0004792">
    <property type="term" value="F:thiosulfate-cyanide sulfurtransferase activity"/>
    <property type="evidence" value="ECO:0007669"/>
    <property type="project" value="TreeGrafter"/>
</dbReference>
<dbReference type="InterPro" id="IPR001763">
    <property type="entry name" value="Rhodanese-like_dom"/>
</dbReference>
<keyword evidence="1" id="KW-0812">Transmembrane</keyword>
<feature type="transmembrane region" description="Helical" evidence="1">
    <location>
        <begin position="118"/>
        <end position="136"/>
    </location>
</feature>
<reference evidence="3 4" key="1">
    <citation type="submission" date="2014-09" db="EMBL/GenBank/DDBJ databases">
        <title>Cedecea neteri SSMD04 Genome Sequencing.</title>
        <authorList>
            <person name="Tan J.-Y."/>
        </authorList>
    </citation>
    <scope>NUCLEOTIDE SEQUENCE [LARGE SCALE GENOMIC DNA]</scope>
    <source>
        <strain evidence="3 4">SSMD04</strain>
    </source>
</reference>
<organism evidence="3 4">
    <name type="scientific">Cedecea neteri</name>
    <dbReference type="NCBI Taxonomy" id="158822"/>
    <lineage>
        <taxon>Bacteria</taxon>
        <taxon>Pseudomonadati</taxon>
        <taxon>Pseudomonadota</taxon>
        <taxon>Gammaproteobacteria</taxon>
        <taxon>Enterobacterales</taxon>
        <taxon>Enterobacteriaceae</taxon>
        <taxon>Cedecea</taxon>
    </lineage>
</organism>
<dbReference type="PROSITE" id="PS50206">
    <property type="entry name" value="RHODANESE_3"/>
    <property type="match status" value="1"/>
</dbReference>
<dbReference type="EMBL" id="CP009451">
    <property type="protein sequence ID" value="AIR06251.1"/>
    <property type="molecule type" value="Genomic_DNA"/>
</dbReference>
<dbReference type="OrthoDB" id="1445766at2"/>
<evidence type="ECO:0000259" key="2">
    <source>
        <dbReference type="PROSITE" id="PS50206"/>
    </source>
</evidence>
<dbReference type="Gene3D" id="3.40.250.10">
    <property type="entry name" value="Rhodanese-like domain"/>
    <property type="match status" value="1"/>
</dbReference>
<dbReference type="SMART" id="SM00450">
    <property type="entry name" value="RHOD"/>
    <property type="match status" value="1"/>
</dbReference>
<evidence type="ECO:0000313" key="3">
    <source>
        <dbReference type="EMBL" id="AIR06251.1"/>
    </source>
</evidence>
<name>A0A089Q4Q0_9ENTR</name>
<proteinExistence type="predicted"/>
<dbReference type="Pfam" id="PF00581">
    <property type="entry name" value="Rhodanese"/>
    <property type="match status" value="1"/>
</dbReference>
<protein>
    <submittedName>
        <fullName evidence="3">Membrane protein</fullName>
    </submittedName>
</protein>
<dbReference type="KEGG" id="cnt:JT31_17015"/>
<dbReference type="AlphaFoldDB" id="A0A089Q4Q0"/>
<keyword evidence="1" id="KW-1133">Transmembrane helix</keyword>